<evidence type="ECO:0000313" key="2">
    <source>
        <dbReference type="EMBL" id="SCU88828.1"/>
    </source>
</evidence>
<feature type="region of interest" description="Disordered" evidence="1">
    <location>
        <begin position="503"/>
        <end position="532"/>
    </location>
</feature>
<feature type="compositionally biased region" description="Polar residues" evidence="1">
    <location>
        <begin position="610"/>
        <end position="620"/>
    </location>
</feature>
<gene>
    <name evidence="2" type="ORF">LAME_0E01288G</name>
</gene>
<proteinExistence type="predicted"/>
<name>A0A1G4JFB6_9SACH</name>
<feature type="compositionally biased region" description="Basic and acidic residues" evidence="1">
    <location>
        <begin position="107"/>
        <end position="119"/>
    </location>
</feature>
<evidence type="ECO:0000256" key="1">
    <source>
        <dbReference type="SAM" id="MobiDB-lite"/>
    </source>
</evidence>
<protein>
    <submittedName>
        <fullName evidence="2">LAME_0E01288g1_1</fullName>
    </submittedName>
</protein>
<feature type="compositionally biased region" description="Basic and acidic residues" evidence="1">
    <location>
        <begin position="593"/>
        <end position="604"/>
    </location>
</feature>
<feature type="compositionally biased region" description="Polar residues" evidence="1">
    <location>
        <begin position="89"/>
        <end position="106"/>
    </location>
</feature>
<dbReference type="AlphaFoldDB" id="A0A1G4JFB6"/>
<reference evidence="3" key="1">
    <citation type="submission" date="2016-03" db="EMBL/GenBank/DDBJ databases">
        <authorList>
            <person name="Devillers Hugo."/>
        </authorList>
    </citation>
    <scope>NUCLEOTIDE SEQUENCE [LARGE SCALE GENOMIC DNA]</scope>
</reference>
<keyword evidence="3" id="KW-1185">Reference proteome</keyword>
<accession>A0A1G4JFB6</accession>
<feature type="region of interest" description="Disordered" evidence="1">
    <location>
        <begin position="558"/>
        <end position="661"/>
    </location>
</feature>
<feature type="compositionally biased region" description="Low complexity" evidence="1">
    <location>
        <begin position="561"/>
        <end position="570"/>
    </location>
</feature>
<dbReference type="OrthoDB" id="4068467at2759"/>
<dbReference type="Proteomes" id="UP000191144">
    <property type="component" value="Chromosome E"/>
</dbReference>
<feature type="region of interest" description="Disordered" evidence="1">
    <location>
        <begin position="79"/>
        <end position="119"/>
    </location>
</feature>
<evidence type="ECO:0000313" key="3">
    <source>
        <dbReference type="Proteomes" id="UP000191144"/>
    </source>
</evidence>
<dbReference type="EMBL" id="LT598481">
    <property type="protein sequence ID" value="SCU88828.1"/>
    <property type="molecule type" value="Genomic_DNA"/>
</dbReference>
<organism evidence="2 3">
    <name type="scientific">Lachancea meyersii CBS 8951</name>
    <dbReference type="NCBI Taxonomy" id="1266667"/>
    <lineage>
        <taxon>Eukaryota</taxon>
        <taxon>Fungi</taxon>
        <taxon>Dikarya</taxon>
        <taxon>Ascomycota</taxon>
        <taxon>Saccharomycotina</taxon>
        <taxon>Saccharomycetes</taxon>
        <taxon>Saccharomycetales</taxon>
        <taxon>Saccharomycetaceae</taxon>
        <taxon>Lachancea</taxon>
    </lineage>
</organism>
<sequence length="661" mass="74464">MAITSEYVNHVSFDDLAPSFVADNQPLLTRHKAGHEVDFKNPFLQVSDLTGIDRAARSSLSNLDISGSFKTLSRGSSTYAHESALRSPRSPNSSTKSGSNTPSRDSPQAERRSILRKREFKAHEDIKDFDLTEVDSQQEYQINTVTDKNTQENSGCSHGYTTSAFTNLNEVEDKIMRQGHNGQKAAPKSHRKSFAGMSDAELADLEKKYEAASRTNYDVKQFDFGEQEQLYIEPDNSRPIGPGNQWPQTIYPSRPCVNHKALTITKEHRDFSSYVQEHRHTEDKECLRTMVCAISGRRHTWSAVDWYVKNLAQDGDHLVIVTRVPKFEELAKQTTSSRTSLLDGYDFKNDKIKSPPVSRRPSTSDCELAGLEIDALARSKCQKMLLYYLGKLSGKVMKVTVELIKDNSTTYALTSAIALYRPDFKVVSTVSTNLHIKFKNGHVKLPNFLMRHFWVPTYVIPYEFIDPALLGEKVEETRRNVSFQPNMTDDQVTRNIDKILSRTFTNPYGPKDGPKKSETDTETGSVDSYFPLDPETKRKLEEFERVGYLRPVPTRRDCDLSKQTSFASSKSSRRSSRVQFSGSDNNGMYKVKSLIDYDDKDGGSAKKTKSIASTHSNGKPSSARKPPSTRRTKSMDTVPATENKKKGGKLGDFFRKIGLGK</sequence>